<dbReference type="GO" id="GO:0003677">
    <property type="term" value="F:DNA binding"/>
    <property type="evidence" value="ECO:0007669"/>
    <property type="project" value="InterPro"/>
</dbReference>
<accession>A0A2N8ZC15</accession>
<dbReference type="OrthoDB" id="5293337at2"/>
<protein>
    <submittedName>
        <fullName evidence="1">Putative Transcription elongation factor,GreA/GreB</fullName>
    </submittedName>
</protein>
<dbReference type="InterPro" id="IPR036953">
    <property type="entry name" value="GreA/GreB_C_sf"/>
</dbReference>
<keyword evidence="1" id="KW-0648">Protein biosynthesis</keyword>
<name>A0A2N8ZC15_9VIBR</name>
<dbReference type="SUPFAM" id="SSF54534">
    <property type="entry name" value="FKBP-like"/>
    <property type="match status" value="1"/>
</dbReference>
<keyword evidence="1" id="KW-0251">Elongation factor</keyword>
<dbReference type="Proteomes" id="UP000235828">
    <property type="component" value="Chromosome A"/>
</dbReference>
<evidence type="ECO:0000313" key="1">
    <source>
        <dbReference type="EMBL" id="SON49455.1"/>
    </source>
</evidence>
<dbReference type="AlphaFoldDB" id="A0A2N8ZC15"/>
<dbReference type="GO" id="GO:0032784">
    <property type="term" value="P:regulation of DNA-templated transcription elongation"/>
    <property type="evidence" value="ECO:0007669"/>
    <property type="project" value="InterPro"/>
</dbReference>
<evidence type="ECO:0000313" key="2">
    <source>
        <dbReference type="Proteomes" id="UP000235828"/>
    </source>
</evidence>
<dbReference type="Gene3D" id="3.10.50.30">
    <property type="entry name" value="Transcription elongation factor, GreA/GreB, C-terminal domain"/>
    <property type="match status" value="1"/>
</dbReference>
<dbReference type="GO" id="GO:0003746">
    <property type="term" value="F:translation elongation factor activity"/>
    <property type="evidence" value="ECO:0007669"/>
    <property type="project" value="UniProtKB-KW"/>
</dbReference>
<gene>
    <name evidence="1" type="ORF">VTAP4600_A1476</name>
</gene>
<reference evidence="1 2" key="1">
    <citation type="submission" date="2017-10" db="EMBL/GenBank/DDBJ databases">
        <authorList>
            <person name="Banno H."/>
            <person name="Chua N.-H."/>
        </authorList>
    </citation>
    <scope>NUCLEOTIDE SEQUENCE [LARGE SCALE GENOMIC DNA]</scope>
    <source>
        <strain evidence="1">Vibrio tapetis CECT4600</strain>
    </source>
</reference>
<proteinExistence type="predicted"/>
<dbReference type="EMBL" id="LT960611">
    <property type="protein sequence ID" value="SON49455.1"/>
    <property type="molecule type" value="Genomic_DNA"/>
</dbReference>
<dbReference type="RefSeq" id="WP_102522118.1">
    <property type="nucleotide sequence ID" value="NZ_LT960611.1"/>
</dbReference>
<keyword evidence="2" id="KW-1185">Reference proteome</keyword>
<organism evidence="1 2">
    <name type="scientific">Vibrio tapetis subsp. tapetis</name>
    <dbReference type="NCBI Taxonomy" id="1671868"/>
    <lineage>
        <taxon>Bacteria</taxon>
        <taxon>Pseudomonadati</taxon>
        <taxon>Pseudomonadota</taxon>
        <taxon>Gammaproteobacteria</taxon>
        <taxon>Vibrionales</taxon>
        <taxon>Vibrionaceae</taxon>
        <taxon>Vibrio</taxon>
    </lineage>
</organism>
<dbReference type="KEGG" id="vta:A1476"/>
<sequence length="162" mass="17835">MDKSELCQLILIELHKVHQVSLAATQSAIESATNEETIPDNKYDTLALEAAYLAHGQAQRVQECEENIRQYRELVLREFTIDTPITVSALVEVVDEHDKLSWFFVGPCGGGLSVCVSSKQASVAVVTPQAPLGKALVGKFLHDEVDVKIGDKTHCYEITQVL</sequence>